<dbReference type="RefSeq" id="WP_161785257.1">
    <property type="nucleotide sequence ID" value="NZ_JMQC01000008.1"/>
</dbReference>
<name>A0A090YZV1_9BACI</name>
<dbReference type="PATRIC" id="fig|1405.8.peg.4773"/>
<comment type="caution">
    <text evidence="1">The sequence shown here is derived from an EMBL/GenBank/DDBJ whole genome shotgun (WGS) entry which is preliminary data.</text>
</comment>
<accession>A0A090YZV1</accession>
<reference evidence="1 2" key="1">
    <citation type="submission" date="2014-04" db="EMBL/GenBank/DDBJ databases">
        <authorList>
            <person name="Bishop-Lilly K.A."/>
            <person name="Broomall S.M."/>
            <person name="Chain P.S."/>
            <person name="Chertkov O."/>
            <person name="Coyne S.R."/>
            <person name="Daligault H.E."/>
            <person name="Davenport K.W."/>
            <person name="Erkkila T."/>
            <person name="Frey K.G."/>
            <person name="Gibbons H.S."/>
            <person name="Gu W."/>
            <person name="Jaissle J."/>
            <person name="Johnson S.L."/>
            <person name="Koroleva G.I."/>
            <person name="Ladner J.T."/>
            <person name="Lo C.-C."/>
            <person name="Minogue T.D."/>
            <person name="Munk C."/>
            <person name="Palacios G.F."/>
            <person name="Redden C.L."/>
            <person name="Rosenzweig C.N."/>
            <person name="Scholz M.B."/>
            <person name="Teshima H."/>
            <person name="Xu Y."/>
        </authorList>
    </citation>
    <scope>NUCLEOTIDE SEQUENCE [LARGE SCALE GENOMIC DNA]</scope>
    <source>
        <strain evidence="1 2">BHP</strain>
    </source>
</reference>
<dbReference type="AlphaFoldDB" id="A0A090YZV1"/>
<evidence type="ECO:0000313" key="2">
    <source>
        <dbReference type="Proteomes" id="UP000029389"/>
    </source>
</evidence>
<gene>
    <name evidence="1" type="ORF">DJ93_4634</name>
</gene>
<sequence>MEEYDWILIKKNRRMDFSFVDNVAVFEDSPVNEAAIFPSNHYGVSVDIDIESTNKNFK</sequence>
<organism evidence="1 2">
    <name type="scientific">Bacillus clarus</name>
    <dbReference type="NCBI Taxonomy" id="2338372"/>
    <lineage>
        <taxon>Bacteria</taxon>
        <taxon>Bacillati</taxon>
        <taxon>Bacillota</taxon>
        <taxon>Bacilli</taxon>
        <taxon>Bacillales</taxon>
        <taxon>Bacillaceae</taxon>
        <taxon>Bacillus</taxon>
        <taxon>Bacillus cereus group</taxon>
    </lineage>
</organism>
<dbReference type="Proteomes" id="UP000029389">
    <property type="component" value="Unassembled WGS sequence"/>
</dbReference>
<evidence type="ECO:0000313" key="1">
    <source>
        <dbReference type="EMBL" id="KFN03460.1"/>
    </source>
</evidence>
<dbReference type="EMBL" id="JMQC01000008">
    <property type="protein sequence ID" value="KFN03460.1"/>
    <property type="molecule type" value="Genomic_DNA"/>
</dbReference>
<proteinExistence type="predicted"/>
<protein>
    <submittedName>
        <fullName evidence="1">Uncharacterized protein</fullName>
    </submittedName>
</protein>